<evidence type="ECO:0000313" key="7">
    <source>
        <dbReference type="Proteomes" id="UP000243053"/>
    </source>
</evidence>
<keyword evidence="3" id="KW-0408">Iron</keyword>
<comment type="similarity">
    <text evidence="4">Belongs to the cyclic nucleotide phosphodiesterase class-III family.</text>
</comment>
<feature type="domain" description="Calcineurin-like phosphoesterase" evidence="5">
    <location>
        <begin position="14"/>
        <end position="201"/>
    </location>
</feature>
<dbReference type="Proteomes" id="UP000243053">
    <property type="component" value="Unassembled WGS sequence"/>
</dbReference>
<keyword evidence="1" id="KW-0479">Metal-binding</keyword>
<dbReference type="Pfam" id="PF00149">
    <property type="entry name" value="Metallophos"/>
    <property type="match status" value="1"/>
</dbReference>
<evidence type="ECO:0000259" key="5">
    <source>
        <dbReference type="Pfam" id="PF00149"/>
    </source>
</evidence>
<dbReference type="PANTHER" id="PTHR42988:SF2">
    <property type="entry name" value="CYCLIC NUCLEOTIDE PHOSPHODIESTERASE CBUA0032-RELATED"/>
    <property type="match status" value="1"/>
</dbReference>
<dbReference type="InterPro" id="IPR050884">
    <property type="entry name" value="CNP_phosphodiesterase-III"/>
</dbReference>
<dbReference type="Gene3D" id="3.60.21.10">
    <property type="match status" value="1"/>
</dbReference>
<gene>
    <name evidence="6" type="ORF">A9Q75_09245</name>
</gene>
<dbReference type="PANTHER" id="PTHR42988">
    <property type="entry name" value="PHOSPHOHYDROLASE"/>
    <property type="match status" value="1"/>
</dbReference>
<dbReference type="GO" id="GO:0046872">
    <property type="term" value="F:metal ion binding"/>
    <property type="evidence" value="ECO:0007669"/>
    <property type="project" value="UniProtKB-KW"/>
</dbReference>
<dbReference type="AlphaFoldDB" id="A0A1Y5EEH2"/>
<evidence type="ECO:0000256" key="3">
    <source>
        <dbReference type="ARBA" id="ARBA00023004"/>
    </source>
</evidence>
<dbReference type="SUPFAM" id="SSF56300">
    <property type="entry name" value="Metallo-dependent phosphatases"/>
    <property type="match status" value="1"/>
</dbReference>
<evidence type="ECO:0000256" key="2">
    <source>
        <dbReference type="ARBA" id="ARBA00022801"/>
    </source>
</evidence>
<proteinExistence type="inferred from homology"/>
<accession>A0A1Y5EEH2</accession>
<dbReference type="InterPro" id="IPR004843">
    <property type="entry name" value="Calcineurin-like_PHP"/>
</dbReference>
<reference evidence="7" key="1">
    <citation type="journal article" date="2017" name="Proc. Natl. Acad. Sci. U.S.A.">
        <title>Simulation of Deepwater Horizon oil plume reveals substrate specialization within a complex community of hydrocarbon degraders.</title>
        <authorList>
            <person name="Hu P."/>
            <person name="Dubinsky E.A."/>
            <person name="Probst A.J."/>
            <person name="Wang J."/>
            <person name="Sieber C.M.K."/>
            <person name="Tom L.M."/>
            <person name="Gardinali P."/>
            <person name="Banfield J.F."/>
            <person name="Atlas R.M."/>
            <person name="Andersen G.L."/>
        </authorList>
    </citation>
    <scope>NUCLEOTIDE SEQUENCE [LARGE SCALE GENOMIC DNA]</scope>
</reference>
<name>A0A1Y5EEH2_COLPS</name>
<evidence type="ECO:0000313" key="6">
    <source>
        <dbReference type="EMBL" id="OUR80849.1"/>
    </source>
</evidence>
<evidence type="ECO:0000256" key="4">
    <source>
        <dbReference type="ARBA" id="ARBA00025742"/>
    </source>
</evidence>
<comment type="caution">
    <text evidence="6">The sequence shown here is derived from an EMBL/GenBank/DDBJ whole genome shotgun (WGS) entry which is preliminary data.</text>
</comment>
<keyword evidence="2" id="KW-0378">Hydrolase</keyword>
<dbReference type="GO" id="GO:0016787">
    <property type="term" value="F:hydrolase activity"/>
    <property type="evidence" value="ECO:0007669"/>
    <property type="project" value="UniProtKB-KW"/>
</dbReference>
<organism evidence="6 7">
    <name type="scientific">Colwellia psychrerythraea</name>
    <name type="common">Vibrio psychroerythus</name>
    <dbReference type="NCBI Taxonomy" id="28229"/>
    <lineage>
        <taxon>Bacteria</taxon>
        <taxon>Pseudomonadati</taxon>
        <taxon>Pseudomonadota</taxon>
        <taxon>Gammaproteobacteria</taxon>
        <taxon>Alteromonadales</taxon>
        <taxon>Colwelliaceae</taxon>
        <taxon>Colwellia</taxon>
    </lineage>
</organism>
<evidence type="ECO:0000256" key="1">
    <source>
        <dbReference type="ARBA" id="ARBA00022723"/>
    </source>
</evidence>
<dbReference type="EMBL" id="MAAF01000056">
    <property type="protein sequence ID" value="OUR80849.1"/>
    <property type="molecule type" value="Genomic_DNA"/>
</dbReference>
<sequence length="282" mass="31635">MKLMEPYSLNNKPMVLAQITDSHLFSSVDGLHHGYNVLENLRKVLLSICGNPAIKYIIFTGDLTQDHTEQSYQNFVDCVLECKITVPIYYLAGNHDEPELLDKYFSVSPFQADKEINLSHWQVQLVDSKSATPAGYVSEQALGKLEDTIKEDKHQLLMMHHHPIDVGYFIDQHGLQNKEAFWQAINGYSNIKAIACGHVHGDMRLTNPLTKLSNKPLDKSLSQQLNPKLTKDKEPVILYTCPATSIQFDPSVDGVAALAKGPGYRLFYLYADGQLSTDVVTL</sequence>
<protein>
    <submittedName>
        <fullName evidence="6">3',5'-cyclic-nucleotide phosphodiesterase</fullName>
    </submittedName>
</protein>
<dbReference type="InterPro" id="IPR029052">
    <property type="entry name" value="Metallo-depent_PP-like"/>
</dbReference>